<comment type="caution">
    <text evidence="4">The sequence shown here is derived from an EMBL/GenBank/DDBJ whole genome shotgun (WGS) entry which is preliminary data.</text>
</comment>
<evidence type="ECO:0008006" key="6">
    <source>
        <dbReference type="Google" id="ProtNLM"/>
    </source>
</evidence>
<organism evidence="4 5">
    <name type="scientific">Rubus argutus</name>
    <name type="common">Southern blackberry</name>
    <dbReference type="NCBI Taxonomy" id="59490"/>
    <lineage>
        <taxon>Eukaryota</taxon>
        <taxon>Viridiplantae</taxon>
        <taxon>Streptophyta</taxon>
        <taxon>Embryophyta</taxon>
        <taxon>Tracheophyta</taxon>
        <taxon>Spermatophyta</taxon>
        <taxon>Magnoliopsida</taxon>
        <taxon>eudicotyledons</taxon>
        <taxon>Gunneridae</taxon>
        <taxon>Pentapetalae</taxon>
        <taxon>rosids</taxon>
        <taxon>fabids</taxon>
        <taxon>Rosales</taxon>
        <taxon>Rosaceae</taxon>
        <taxon>Rosoideae</taxon>
        <taxon>Rosoideae incertae sedis</taxon>
        <taxon>Rubus</taxon>
    </lineage>
</organism>
<dbReference type="PROSITE" id="PS51375">
    <property type="entry name" value="PPR"/>
    <property type="match status" value="3"/>
</dbReference>
<gene>
    <name evidence="4" type="ORF">M0R45_000572</name>
</gene>
<evidence type="ECO:0000313" key="4">
    <source>
        <dbReference type="EMBL" id="KAK9904610.1"/>
    </source>
</evidence>
<evidence type="ECO:0000313" key="5">
    <source>
        <dbReference type="Proteomes" id="UP001457282"/>
    </source>
</evidence>
<dbReference type="Pfam" id="PF13041">
    <property type="entry name" value="PPR_2"/>
    <property type="match status" value="1"/>
</dbReference>
<protein>
    <recommendedName>
        <fullName evidence="6">Pentatricopeptide repeat-containing protein</fullName>
    </recommendedName>
</protein>
<feature type="repeat" description="PPR" evidence="3">
    <location>
        <begin position="101"/>
        <end position="135"/>
    </location>
</feature>
<comment type="similarity">
    <text evidence="1">Belongs to the PPR family. P subfamily.</text>
</comment>
<feature type="repeat" description="PPR" evidence="3">
    <location>
        <begin position="136"/>
        <end position="170"/>
    </location>
</feature>
<dbReference type="EMBL" id="JBEDUW010000184">
    <property type="protein sequence ID" value="KAK9904610.1"/>
    <property type="molecule type" value="Genomic_DNA"/>
</dbReference>
<sequence>MAVFKIARSNYNCRSCYFLCFSTTPCPSCDSSFPARARIQRPPSSLRFSKLECFRLLRKRGFPIPFQACGYVLDKMFKFNTTPVVTWGFLLEILDSGFPPNVYNFNILMHKMCKEGKIREAQAVFDEIGKRGLNPTVVSFNTLINGYCKSGNLEDGFKLKTDMERRTICPDKFTYSVLINGLCKEGRLDDANGLFDEMCGRGLVPMMSYLQL</sequence>
<dbReference type="Pfam" id="PF12854">
    <property type="entry name" value="PPR_1"/>
    <property type="match status" value="1"/>
</dbReference>
<evidence type="ECO:0000256" key="1">
    <source>
        <dbReference type="ARBA" id="ARBA00007626"/>
    </source>
</evidence>
<dbReference type="InterPro" id="IPR011990">
    <property type="entry name" value="TPR-like_helical_dom_sf"/>
</dbReference>
<dbReference type="PANTHER" id="PTHR47941">
    <property type="entry name" value="PENTATRICOPEPTIDE REPEAT-CONTAINING PROTEIN 3, MITOCHONDRIAL"/>
    <property type="match status" value="1"/>
</dbReference>
<dbReference type="Proteomes" id="UP001457282">
    <property type="component" value="Unassembled WGS sequence"/>
</dbReference>
<dbReference type="NCBIfam" id="TIGR00756">
    <property type="entry name" value="PPR"/>
    <property type="match status" value="3"/>
</dbReference>
<keyword evidence="5" id="KW-1185">Reference proteome</keyword>
<reference evidence="4 5" key="1">
    <citation type="journal article" date="2023" name="G3 (Bethesda)">
        <title>A chromosome-length genome assembly and annotation of blackberry (Rubus argutus, cv. 'Hillquist').</title>
        <authorList>
            <person name="Bruna T."/>
            <person name="Aryal R."/>
            <person name="Dudchenko O."/>
            <person name="Sargent D.J."/>
            <person name="Mead D."/>
            <person name="Buti M."/>
            <person name="Cavallini A."/>
            <person name="Hytonen T."/>
            <person name="Andres J."/>
            <person name="Pham M."/>
            <person name="Weisz D."/>
            <person name="Mascagni F."/>
            <person name="Usai G."/>
            <person name="Natali L."/>
            <person name="Bassil N."/>
            <person name="Fernandez G.E."/>
            <person name="Lomsadze A."/>
            <person name="Armour M."/>
            <person name="Olukolu B."/>
            <person name="Poorten T."/>
            <person name="Britton C."/>
            <person name="Davik J."/>
            <person name="Ashrafi H."/>
            <person name="Aiden E.L."/>
            <person name="Borodovsky M."/>
            <person name="Worthington M."/>
        </authorList>
    </citation>
    <scope>NUCLEOTIDE SEQUENCE [LARGE SCALE GENOMIC DNA]</scope>
    <source>
        <strain evidence="4">PI 553951</strain>
    </source>
</reference>
<proteinExistence type="inferred from homology"/>
<dbReference type="AlphaFoldDB" id="A0AAW1VN14"/>
<evidence type="ECO:0000256" key="3">
    <source>
        <dbReference type="PROSITE-ProRule" id="PRU00708"/>
    </source>
</evidence>
<keyword evidence="2" id="KW-0677">Repeat</keyword>
<accession>A0AAW1VN14</accession>
<dbReference type="Gene3D" id="1.25.40.10">
    <property type="entry name" value="Tetratricopeptide repeat domain"/>
    <property type="match status" value="1"/>
</dbReference>
<feature type="repeat" description="PPR" evidence="3">
    <location>
        <begin position="171"/>
        <end position="205"/>
    </location>
</feature>
<dbReference type="InterPro" id="IPR002885">
    <property type="entry name" value="PPR_rpt"/>
</dbReference>
<name>A0AAW1VN14_RUBAR</name>
<evidence type="ECO:0000256" key="2">
    <source>
        <dbReference type="ARBA" id="ARBA00022737"/>
    </source>
</evidence>